<keyword evidence="2" id="KW-1185">Reference proteome</keyword>
<dbReference type="EMBL" id="JACXLC010000001">
    <property type="protein sequence ID" value="MBD2841354.1"/>
    <property type="molecule type" value="Genomic_DNA"/>
</dbReference>
<gene>
    <name evidence="1" type="ORF">IB285_03675</name>
</gene>
<organism evidence="1 2">
    <name type="scientific">Erythrobacter rubeus</name>
    <dbReference type="NCBI Taxonomy" id="2760803"/>
    <lineage>
        <taxon>Bacteria</taxon>
        <taxon>Pseudomonadati</taxon>
        <taxon>Pseudomonadota</taxon>
        <taxon>Alphaproteobacteria</taxon>
        <taxon>Sphingomonadales</taxon>
        <taxon>Erythrobacteraceae</taxon>
        <taxon>Erythrobacter/Porphyrobacter group</taxon>
        <taxon>Erythrobacter</taxon>
    </lineage>
</organism>
<accession>A0ABR8KSD6</accession>
<dbReference type="Proteomes" id="UP000635384">
    <property type="component" value="Unassembled WGS sequence"/>
</dbReference>
<reference evidence="1 2" key="1">
    <citation type="submission" date="2020-09" db="EMBL/GenBank/DDBJ databases">
        <authorList>
            <person name="Yoon J.-W."/>
        </authorList>
    </citation>
    <scope>NUCLEOTIDE SEQUENCE [LARGE SCALE GENOMIC DNA]</scope>
    <source>
        <strain evidence="1 2">KMU-140</strain>
    </source>
</reference>
<comment type="caution">
    <text evidence="1">The sequence shown here is derived from an EMBL/GenBank/DDBJ whole genome shotgun (WGS) entry which is preliminary data.</text>
</comment>
<evidence type="ECO:0000313" key="2">
    <source>
        <dbReference type="Proteomes" id="UP000635384"/>
    </source>
</evidence>
<proteinExistence type="predicted"/>
<dbReference type="RefSeq" id="WP_190786902.1">
    <property type="nucleotide sequence ID" value="NZ_JACXLC010000001.1"/>
</dbReference>
<evidence type="ECO:0000313" key="1">
    <source>
        <dbReference type="EMBL" id="MBD2841354.1"/>
    </source>
</evidence>
<name>A0ABR8KSD6_9SPHN</name>
<sequence length="136" mass="14996">MEAVFPIRDNNRVDDIASKVNRTERASRVQRLRSEMRGAVVLIETAALREKTLRQIADYATLRILASVSDDVTSDANTPPTILTLFNEDFGPAAITDFDIAYLEALYELSGISSDSAIIAAAVDRYMDRIDDSPGN</sequence>
<protein>
    <submittedName>
        <fullName evidence="1">Uncharacterized protein</fullName>
    </submittedName>
</protein>